<organism evidence="1 2">
    <name type="scientific">Aspergillus sergii</name>
    <dbReference type="NCBI Taxonomy" id="1034303"/>
    <lineage>
        <taxon>Eukaryota</taxon>
        <taxon>Fungi</taxon>
        <taxon>Dikarya</taxon>
        <taxon>Ascomycota</taxon>
        <taxon>Pezizomycotina</taxon>
        <taxon>Eurotiomycetes</taxon>
        <taxon>Eurotiomycetidae</taxon>
        <taxon>Eurotiales</taxon>
        <taxon>Aspergillaceae</taxon>
        <taxon>Aspergillus</taxon>
        <taxon>Aspergillus subgen. Circumdati</taxon>
    </lineage>
</organism>
<proteinExistence type="predicted"/>
<dbReference type="EMBL" id="ML741763">
    <property type="protein sequence ID" value="KAE8332996.1"/>
    <property type="molecule type" value="Genomic_DNA"/>
</dbReference>
<dbReference type="Proteomes" id="UP000325945">
    <property type="component" value="Unassembled WGS sequence"/>
</dbReference>
<dbReference type="SUPFAM" id="SSF51726">
    <property type="entry name" value="UROD/MetE-like"/>
    <property type="match status" value="1"/>
</dbReference>
<dbReference type="InterPro" id="IPR038071">
    <property type="entry name" value="UROD/MetE-like_sf"/>
</dbReference>
<protein>
    <submittedName>
        <fullName evidence="1">Uncharacterized protein</fullName>
    </submittedName>
</protein>
<gene>
    <name evidence="1" type="ORF">BDV39DRAFT_199346</name>
</gene>
<name>A0A5N6XKY6_9EURO</name>
<evidence type="ECO:0000313" key="1">
    <source>
        <dbReference type="EMBL" id="KAE8332996.1"/>
    </source>
</evidence>
<dbReference type="AlphaFoldDB" id="A0A5N6XKY6"/>
<dbReference type="Gene3D" id="3.20.20.210">
    <property type="match status" value="1"/>
</dbReference>
<sequence length="289" mass="32183">MTSSTANPSGVLLVGSIPLTTTEEVLSKVYSALPRRLRSIADGETGVTTAEVPPDHPGIFSLESIKPRQYDAAALESYKAFIKLRDEGTIPQALRFQVSLPSPLNSVKAHVKDDFQPQLEPLYEQRILESLATIIEGIPAEDLAIQWDICFEIFVLEHERGRLPDALFKAHFTPALEGIVTRMQRLCKAVPSGIPLGLHLCYGDYRHKHLVEPQDLSLVVQLVNHITKAVDRPISWIHIPVPKDRDDSAYFEALSQLDVGDDVDLYPGLVHANDNEGTRRRIRTAESCH</sequence>
<reference evidence="2" key="1">
    <citation type="submission" date="2019-04" db="EMBL/GenBank/DDBJ databases">
        <title>Friends and foes A comparative genomics studyof 23 Aspergillus species from section Flavi.</title>
        <authorList>
            <consortium name="DOE Joint Genome Institute"/>
            <person name="Kjaerbolling I."/>
            <person name="Vesth T."/>
            <person name="Frisvad J.C."/>
            <person name="Nybo J.L."/>
            <person name="Theobald S."/>
            <person name="Kildgaard S."/>
            <person name="Isbrandt T."/>
            <person name="Kuo A."/>
            <person name="Sato A."/>
            <person name="Lyhne E.K."/>
            <person name="Kogle M.E."/>
            <person name="Wiebenga A."/>
            <person name="Kun R.S."/>
            <person name="Lubbers R.J."/>
            <person name="Makela M.R."/>
            <person name="Barry K."/>
            <person name="Chovatia M."/>
            <person name="Clum A."/>
            <person name="Daum C."/>
            <person name="Haridas S."/>
            <person name="He G."/>
            <person name="LaButti K."/>
            <person name="Lipzen A."/>
            <person name="Mondo S."/>
            <person name="Riley R."/>
            <person name="Salamov A."/>
            <person name="Simmons B.A."/>
            <person name="Magnuson J.K."/>
            <person name="Henrissat B."/>
            <person name="Mortensen U.H."/>
            <person name="Larsen T.O."/>
            <person name="Devries R.P."/>
            <person name="Grigoriev I.V."/>
            <person name="Machida M."/>
            <person name="Baker S.E."/>
            <person name="Andersen M.R."/>
        </authorList>
    </citation>
    <scope>NUCLEOTIDE SEQUENCE [LARGE SCALE GENOMIC DNA]</scope>
    <source>
        <strain evidence="2">CBS 130017</strain>
    </source>
</reference>
<keyword evidence="2" id="KW-1185">Reference proteome</keyword>
<evidence type="ECO:0000313" key="2">
    <source>
        <dbReference type="Proteomes" id="UP000325945"/>
    </source>
</evidence>
<accession>A0A5N6XKY6</accession>